<accession>A0A8I0WRR6</accession>
<dbReference type="RefSeq" id="WP_075672547.1">
    <property type="nucleotide sequence ID" value="NZ_JADSJR010000027.1"/>
</dbReference>
<dbReference type="InterPro" id="IPR015797">
    <property type="entry name" value="NUDIX_hydrolase-like_dom_sf"/>
</dbReference>
<dbReference type="GO" id="GO:0016787">
    <property type="term" value="F:hydrolase activity"/>
    <property type="evidence" value="ECO:0007669"/>
    <property type="project" value="UniProtKB-KW"/>
</dbReference>
<comment type="cofactor">
    <cofactor evidence="1">
        <name>Mg(2+)</name>
        <dbReference type="ChEBI" id="CHEBI:18420"/>
    </cofactor>
</comment>
<comment type="similarity">
    <text evidence="3">Belongs to the Nudix hydrolase family.</text>
</comment>
<sequence>MIEPLVPYNILNSLDKYDRIVVGGIIKVDDINDKVLFLKRSQHEFMPNVWEIPSGGIEEGESMLQALKREIKEETNLDILYVEKFVSAVDYLASEAKCLQINFNVRCSGNVKLSDEHSEFIFSRLDSFLSNLDEFMLKIITLE</sequence>
<gene>
    <name evidence="5" type="ORF">I4901_15970</name>
</gene>
<keyword evidence="2 3" id="KW-0378">Hydrolase</keyword>
<dbReference type="InterPro" id="IPR020084">
    <property type="entry name" value="NUDIX_hydrolase_CS"/>
</dbReference>
<dbReference type="InterPro" id="IPR000086">
    <property type="entry name" value="NUDIX_hydrolase_dom"/>
</dbReference>
<dbReference type="PRINTS" id="PR00502">
    <property type="entry name" value="NUDIXFAMILY"/>
</dbReference>
<evidence type="ECO:0000259" key="4">
    <source>
        <dbReference type="PROSITE" id="PS51462"/>
    </source>
</evidence>
<dbReference type="PANTHER" id="PTHR43736">
    <property type="entry name" value="ADP-RIBOSE PYROPHOSPHATASE"/>
    <property type="match status" value="1"/>
</dbReference>
<proteinExistence type="inferred from homology"/>
<comment type="caution">
    <text evidence="5">The sequence shown here is derived from an EMBL/GenBank/DDBJ whole genome shotgun (WGS) entry which is preliminary data.</text>
</comment>
<dbReference type="Pfam" id="PF00293">
    <property type="entry name" value="NUDIX"/>
    <property type="match status" value="1"/>
</dbReference>
<dbReference type="InterPro" id="IPR020476">
    <property type="entry name" value="Nudix_hydrolase"/>
</dbReference>
<dbReference type="EMBL" id="JADSJR010000027">
    <property type="protein sequence ID" value="MBG2915866.1"/>
    <property type="molecule type" value="Genomic_DNA"/>
</dbReference>
<name>A0A8I0WRR6_9GAMM</name>
<evidence type="ECO:0000313" key="5">
    <source>
        <dbReference type="EMBL" id="MBG2915866.1"/>
    </source>
</evidence>
<organism evidence="5 6">
    <name type="scientific">Proteus terrae subsp. cibarius</name>
    <dbReference type="NCBI Taxonomy" id="626774"/>
    <lineage>
        <taxon>Bacteria</taxon>
        <taxon>Pseudomonadati</taxon>
        <taxon>Pseudomonadota</taxon>
        <taxon>Gammaproteobacteria</taxon>
        <taxon>Enterobacterales</taxon>
        <taxon>Morganellaceae</taxon>
        <taxon>Proteus</taxon>
    </lineage>
</organism>
<dbReference type="Proteomes" id="UP000612266">
    <property type="component" value="Unassembled WGS sequence"/>
</dbReference>
<dbReference type="Gene3D" id="3.90.79.10">
    <property type="entry name" value="Nucleoside Triphosphate Pyrophosphohydrolase"/>
    <property type="match status" value="1"/>
</dbReference>
<dbReference type="PROSITE" id="PS00893">
    <property type="entry name" value="NUDIX_BOX"/>
    <property type="match status" value="1"/>
</dbReference>
<evidence type="ECO:0000313" key="6">
    <source>
        <dbReference type="Proteomes" id="UP000612266"/>
    </source>
</evidence>
<dbReference type="AlphaFoldDB" id="A0A8I0WRR6"/>
<evidence type="ECO:0000256" key="3">
    <source>
        <dbReference type="RuleBase" id="RU003476"/>
    </source>
</evidence>
<dbReference type="PANTHER" id="PTHR43736:SF1">
    <property type="entry name" value="DIHYDRONEOPTERIN TRIPHOSPHATE DIPHOSPHATASE"/>
    <property type="match status" value="1"/>
</dbReference>
<protein>
    <submittedName>
        <fullName evidence="5">NUDIX domain-containing protein</fullName>
    </submittedName>
</protein>
<dbReference type="PROSITE" id="PS51462">
    <property type="entry name" value="NUDIX"/>
    <property type="match status" value="1"/>
</dbReference>
<reference evidence="5" key="1">
    <citation type="submission" date="2020-11" db="EMBL/GenBank/DDBJ databases">
        <title>Enhanced detection system for hospital associated transmission using whole genome sequencing surveillance.</title>
        <authorList>
            <person name="Harrison L.H."/>
            <person name="Van Tyne D."/>
            <person name="Marsh J.W."/>
            <person name="Griffith M.P."/>
            <person name="Snyder D.J."/>
            <person name="Cooper V.S."/>
            <person name="Mustapha M."/>
        </authorList>
    </citation>
    <scope>NUCLEOTIDE SEQUENCE</scope>
    <source>
        <strain evidence="5">PR00070</strain>
    </source>
</reference>
<feature type="domain" description="Nudix hydrolase" evidence="4">
    <location>
        <begin position="17"/>
        <end position="143"/>
    </location>
</feature>
<evidence type="ECO:0000256" key="2">
    <source>
        <dbReference type="ARBA" id="ARBA00022801"/>
    </source>
</evidence>
<evidence type="ECO:0000256" key="1">
    <source>
        <dbReference type="ARBA" id="ARBA00001946"/>
    </source>
</evidence>
<dbReference type="SUPFAM" id="SSF55811">
    <property type="entry name" value="Nudix"/>
    <property type="match status" value="1"/>
</dbReference>